<protein>
    <recommendedName>
        <fullName evidence="3">LemA family protein</fullName>
    </recommendedName>
</protein>
<accession>A0ABN2G489</accession>
<comment type="caution">
    <text evidence="1">The sequence shown here is derived from an EMBL/GenBank/DDBJ whole genome shotgun (WGS) entry which is preliminary data.</text>
</comment>
<gene>
    <name evidence="1" type="ORF">GCM10009765_13370</name>
</gene>
<dbReference type="RefSeq" id="WP_344308108.1">
    <property type="nucleotide sequence ID" value="NZ_BAAANY010000005.1"/>
</dbReference>
<evidence type="ECO:0000313" key="2">
    <source>
        <dbReference type="Proteomes" id="UP001500618"/>
    </source>
</evidence>
<proteinExistence type="predicted"/>
<sequence length="169" mass="18807">MIFGWLAVAGVLAVFALLVYRSWTAYRMDRLHDRCEAARASLDAQLVRRAAAADALARDHVLADDHAKPLLDAVRAALAADFEHRELVENDLTRHLCALRWPPGDPRLGPVTAVASRMLVARQIYNDAVRDSLALRRRRLPRALGLAGHTPAPRYFDIDDSLPGRTRSP</sequence>
<evidence type="ECO:0008006" key="3">
    <source>
        <dbReference type="Google" id="ProtNLM"/>
    </source>
</evidence>
<reference evidence="1 2" key="1">
    <citation type="journal article" date="2019" name="Int. J. Syst. Evol. Microbiol.">
        <title>The Global Catalogue of Microorganisms (GCM) 10K type strain sequencing project: providing services to taxonomists for standard genome sequencing and annotation.</title>
        <authorList>
            <consortium name="The Broad Institute Genomics Platform"/>
            <consortium name="The Broad Institute Genome Sequencing Center for Infectious Disease"/>
            <person name="Wu L."/>
            <person name="Ma J."/>
        </authorList>
    </citation>
    <scope>NUCLEOTIDE SEQUENCE [LARGE SCALE GENOMIC DNA]</scope>
    <source>
        <strain evidence="1 2">JCM 14718</strain>
    </source>
</reference>
<evidence type="ECO:0000313" key="1">
    <source>
        <dbReference type="EMBL" id="GAA1665124.1"/>
    </source>
</evidence>
<name>A0ABN2G489_9ACTN</name>
<dbReference type="EMBL" id="BAAANY010000005">
    <property type="protein sequence ID" value="GAA1665124.1"/>
    <property type="molecule type" value="Genomic_DNA"/>
</dbReference>
<organism evidence="1 2">
    <name type="scientific">Fodinicola feengrottensis</name>
    <dbReference type="NCBI Taxonomy" id="435914"/>
    <lineage>
        <taxon>Bacteria</taxon>
        <taxon>Bacillati</taxon>
        <taxon>Actinomycetota</taxon>
        <taxon>Actinomycetes</taxon>
        <taxon>Mycobacteriales</taxon>
        <taxon>Fodinicola</taxon>
    </lineage>
</organism>
<keyword evidence="2" id="KW-1185">Reference proteome</keyword>
<dbReference type="Proteomes" id="UP001500618">
    <property type="component" value="Unassembled WGS sequence"/>
</dbReference>